<dbReference type="InterPro" id="IPR001173">
    <property type="entry name" value="Glyco_trans_2-like"/>
</dbReference>
<dbReference type="Pfam" id="PF00535">
    <property type="entry name" value="Glycos_transf_2"/>
    <property type="match status" value="1"/>
</dbReference>
<accession>A0A9W5NNB0</accession>
<keyword evidence="3" id="KW-0808">Transferase</keyword>
<gene>
    <name evidence="5" type="ORF">IIA_04949</name>
</gene>
<dbReference type="InterPro" id="IPR029044">
    <property type="entry name" value="Nucleotide-diphossugar_trans"/>
</dbReference>
<proteinExistence type="inferred from homology"/>
<keyword evidence="2" id="KW-0328">Glycosyltransferase</keyword>
<dbReference type="EMBL" id="AHER01000044">
    <property type="protein sequence ID" value="EJR16253.1"/>
    <property type="molecule type" value="Genomic_DNA"/>
</dbReference>
<name>A0A9W5NNB0_BACC8</name>
<comment type="caution">
    <text evidence="5">The sequence shown here is derived from an EMBL/GenBank/DDBJ whole genome shotgun (WGS) entry which is preliminary data.</text>
</comment>
<evidence type="ECO:0000259" key="4">
    <source>
        <dbReference type="Pfam" id="PF00535"/>
    </source>
</evidence>
<dbReference type="InterPro" id="IPR050834">
    <property type="entry name" value="Glycosyltransf_2"/>
</dbReference>
<dbReference type="SUPFAM" id="SSF53448">
    <property type="entry name" value="Nucleotide-diphospho-sugar transferases"/>
    <property type="match status" value="1"/>
</dbReference>
<dbReference type="GO" id="GO:0016757">
    <property type="term" value="F:glycosyltransferase activity"/>
    <property type="evidence" value="ECO:0007669"/>
    <property type="project" value="UniProtKB-KW"/>
</dbReference>
<dbReference type="PANTHER" id="PTHR43685">
    <property type="entry name" value="GLYCOSYLTRANSFERASE"/>
    <property type="match status" value="1"/>
</dbReference>
<comment type="similarity">
    <text evidence="1">Belongs to the glycosyltransferase 2 family.</text>
</comment>
<evidence type="ECO:0000313" key="5">
    <source>
        <dbReference type="EMBL" id="EJR16253.1"/>
    </source>
</evidence>
<evidence type="ECO:0000256" key="1">
    <source>
        <dbReference type="ARBA" id="ARBA00006739"/>
    </source>
</evidence>
<dbReference type="Proteomes" id="UP000006607">
    <property type="component" value="Unassembled WGS sequence"/>
</dbReference>
<evidence type="ECO:0000313" key="6">
    <source>
        <dbReference type="Proteomes" id="UP000006607"/>
    </source>
</evidence>
<sequence length="265" mass="30886">MPKISVIMGVYNGANKIKTAIKSILEQTFTDFELIICDDGSTDNSIEIIEKWVAKDNRIKFIRNPKNSGLAPTLNNCLKIATGEYIARMDDDDISHLNRFEKQVDFLDSHLEYAIVGTSRNMYDDNGVWGKSIEEGERTPLDIYLGKTFAHPSVMMRKQAVVDVGGYTTGPETERTEDFDLWCKLYEKGYKGFNLGDILFDYYESRGSYGKRKYKYRFCEYRLKKKWRRKLDIPVKYSIYAYRPLLVGLIPTKMLMKHHEKIFQK</sequence>
<evidence type="ECO:0000256" key="2">
    <source>
        <dbReference type="ARBA" id="ARBA00022676"/>
    </source>
</evidence>
<organism evidence="5 6">
    <name type="scientific">Bacillus cereus (strain VD014)</name>
    <dbReference type="NCBI Taxonomy" id="1053223"/>
    <lineage>
        <taxon>Bacteria</taxon>
        <taxon>Bacillati</taxon>
        <taxon>Bacillota</taxon>
        <taxon>Bacilli</taxon>
        <taxon>Bacillales</taxon>
        <taxon>Bacillaceae</taxon>
        <taxon>Bacillus</taxon>
        <taxon>Bacillus cereus group</taxon>
    </lineage>
</organism>
<dbReference type="Gene3D" id="3.90.550.10">
    <property type="entry name" value="Spore Coat Polysaccharide Biosynthesis Protein SpsA, Chain A"/>
    <property type="match status" value="1"/>
</dbReference>
<dbReference type="AlphaFoldDB" id="A0A9W5NNB0"/>
<dbReference type="RefSeq" id="WP_001124402.1">
    <property type="nucleotide sequence ID" value="NZ_JH792025.1"/>
</dbReference>
<protein>
    <recommendedName>
        <fullName evidence="4">Glycosyltransferase 2-like domain-containing protein</fullName>
    </recommendedName>
</protein>
<dbReference type="PANTHER" id="PTHR43685:SF5">
    <property type="entry name" value="GLYCOSYLTRANSFERASE EPSE-RELATED"/>
    <property type="match status" value="1"/>
</dbReference>
<feature type="domain" description="Glycosyltransferase 2-like" evidence="4">
    <location>
        <begin position="5"/>
        <end position="156"/>
    </location>
</feature>
<reference evidence="5" key="1">
    <citation type="submission" date="2012-04" db="EMBL/GenBank/DDBJ databases">
        <title>The Genome Sequence of Bacillus cereus VD014.</title>
        <authorList>
            <consortium name="The Broad Institute Genome Sequencing Platform"/>
            <consortium name="The Broad Institute Genome Sequencing Center for Infectious Disease"/>
            <person name="Feldgarden M."/>
            <person name="Van der Auwera G.A."/>
            <person name="Mahillon J."/>
            <person name="Duprez V."/>
            <person name="Timmery S."/>
            <person name="Mattelet C."/>
            <person name="Dierick K."/>
            <person name="Sun M."/>
            <person name="Yu Z."/>
            <person name="Zhu L."/>
            <person name="Hu X."/>
            <person name="Shank E.B."/>
            <person name="Swiecicka I."/>
            <person name="Hansen B.M."/>
            <person name="Andrup L."/>
            <person name="Young S.K."/>
            <person name="Zeng Q."/>
            <person name="Gargeya S."/>
            <person name="Fitzgerald M."/>
            <person name="Haas B."/>
            <person name="Abouelleil A."/>
            <person name="Alvarado L."/>
            <person name="Arachchi H.M."/>
            <person name="Berlin A."/>
            <person name="Chapman S.B."/>
            <person name="Goldberg J."/>
            <person name="Griggs A."/>
            <person name="Gujja S."/>
            <person name="Hansen M."/>
            <person name="Howarth C."/>
            <person name="Imamovic A."/>
            <person name="Larimer J."/>
            <person name="McCowen C."/>
            <person name="Montmayeur A."/>
            <person name="Murphy C."/>
            <person name="Neiman D."/>
            <person name="Pearson M."/>
            <person name="Priest M."/>
            <person name="Roberts A."/>
            <person name="Saif S."/>
            <person name="Shea T."/>
            <person name="Sisk P."/>
            <person name="Sykes S."/>
            <person name="Wortman J."/>
            <person name="Nusbaum C."/>
            <person name="Birren B."/>
        </authorList>
    </citation>
    <scope>NUCLEOTIDE SEQUENCE</scope>
    <source>
        <strain evidence="5">VD014</strain>
    </source>
</reference>
<evidence type="ECO:0000256" key="3">
    <source>
        <dbReference type="ARBA" id="ARBA00022679"/>
    </source>
</evidence>